<dbReference type="RefSeq" id="WP_108893144.1">
    <property type="nucleotide sequence ID" value="NZ_ONZF01000002.1"/>
</dbReference>
<gene>
    <name evidence="3" type="ORF">PAA8504_01105</name>
</gene>
<dbReference type="OrthoDB" id="7862824at2"/>
<keyword evidence="2" id="KW-0812">Transmembrane</keyword>
<feature type="compositionally biased region" description="Polar residues" evidence="1">
    <location>
        <begin position="177"/>
        <end position="189"/>
    </location>
</feature>
<accession>A0A2R8BT39</accession>
<dbReference type="AlphaFoldDB" id="A0A2R8BT39"/>
<evidence type="ECO:0000256" key="1">
    <source>
        <dbReference type="SAM" id="MobiDB-lite"/>
    </source>
</evidence>
<dbReference type="EMBL" id="ONZF01000002">
    <property type="protein sequence ID" value="SPJ23295.1"/>
    <property type="molecule type" value="Genomic_DNA"/>
</dbReference>
<feature type="region of interest" description="Disordered" evidence="1">
    <location>
        <begin position="50"/>
        <end position="241"/>
    </location>
</feature>
<feature type="transmembrane region" description="Helical" evidence="2">
    <location>
        <begin position="12"/>
        <end position="33"/>
    </location>
</feature>
<feature type="compositionally biased region" description="Basic and acidic residues" evidence="1">
    <location>
        <begin position="232"/>
        <end position="241"/>
    </location>
</feature>
<protein>
    <submittedName>
        <fullName evidence="3">Uncharacterized protein</fullName>
    </submittedName>
</protein>
<feature type="compositionally biased region" description="Acidic residues" evidence="1">
    <location>
        <begin position="62"/>
        <end position="76"/>
    </location>
</feature>
<reference evidence="3 4" key="1">
    <citation type="submission" date="2018-03" db="EMBL/GenBank/DDBJ databases">
        <authorList>
            <person name="Keele B.F."/>
        </authorList>
    </citation>
    <scope>NUCLEOTIDE SEQUENCE [LARGE SCALE GENOMIC DNA]</scope>
    <source>
        <strain evidence="3 4">CECT 8504</strain>
    </source>
</reference>
<organism evidence="3 4">
    <name type="scientific">Palleronia abyssalis</name>
    <dbReference type="NCBI Taxonomy" id="1501240"/>
    <lineage>
        <taxon>Bacteria</taxon>
        <taxon>Pseudomonadati</taxon>
        <taxon>Pseudomonadota</taxon>
        <taxon>Alphaproteobacteria</taxon>
        <taxon>Rhodobacterales</taxon>
        <taxon>Roseobacteraceae</taxon>
        <taxon>Palleronia</taxon>
    </lineage>
</organism>
<sequence length="241" mass="24282">MANSSKGAGNPLLPIGIIAVVVVAIIVGVFSLGDETPPDEPTIIAEDDIEGEPAGAGTMPEGEADEVEEGITEQVDDVTPAAEGVDTVPAADRVDTSGSDIEGETNVDERLADTANDDAAGVESEGDSGTVGATSTGEVGSGGADGELGDEGAADNPTTEDQSATEEFLLDEETIGADNTDNVDTQASTEGAEDLPEGRDAQVNLDPEPDQDVVRDTDDGGAAFIPTPSGPEGRDDETIAQ</sequence>
<keyword evidence="2" id="KW-1133">Transmembrane helix</keyword>
<proteinExistence type="predicted"/>
<evidence type="ECO:0000313" key="4">
    <source>
        <dbReference type="Proteomes" id="UP000244912"/>
    </source>
</evidence>
<keyword evidence="2" id="KW-0472">Membrane</keyword>
<keyword evidence="4" id="KW-1185">Reference proteome</keyword>
<name>A0A2R8BT39_9RHOB</name>
<dbReference type="Proteomes" id="UP000244912">
    <property type="component" value="Unassembled WGS sequence"/>
</dbReference>
<evidence type="ECO:0000313" key="3">
    <source>
        <dbReference type="EMBL" id="SPJ23295.1"/>
    </source>
</evidence>
<evidence type="ECO:0000256" key="2">
    <source>
        <dbReference type="SAM" id="Phobius"/>
    </source>
</evidence>